<dbReference type="OrthoDB" id="5908059at2759"/>
<sequence length="184" mass="20340">MNNLALYLIFLSLMVITEGCMKTIPPDEVYISSTLPYEETDVPEEMMTTLAMETSTETEKVCKGSMCPDWTPYLEDTVEIIEQDGCSVPSCPANKLPRILAFYEDSEILPLDPSLEVFLINPPASLAQYGGASVMDHFGIICEDKTWKITKYPNGIIDVITKETHGADGSFNGKKTNAGYMSCN</sequence>
<evidence type="ECO:0000313" key="4">
    <source>
        <dbReference type="WormBase" id="F43C11.16"/>
    </source>
</evidence>
<keyword evidence="2" id="KW-0449">Lipoprotein</keyword>
<evidence type="ECO:0000313" key="2">
    <source>
        <dbReference type="EMBL" id="CAA0059161.1"/>
    </source>
</evidence>
<dbReference type="AGR" id="WB:WBGene00305114"/>
<reference evidence="2 3" key="1">
    <citation type="journal article" date="1998" name="Science">
        <title>Genome sequence of the nematode C. elegans: a platform for investigating biology.</title>
        <authorList>
            <consortium name="The C. elegans sequencing consortium"/>
            <person name="Sulson J.E."/>
            <person name="Waterston R."/>
        </authorList>
    </citation>
    <scope>NUCLEOTIDE SEQUENCE [LARGE SCALE GENOMIC DNA]</scope>
    <source>
        <strain evidence="2 3">Bristol N2</strain>
    </source>
</reference>
<gene>
    <name evidence="2" type="ORF">CELE_F43C11.16</name>
    <name evidence="2 4" type="ORF">F43C11.16</name>
</gene>
<accession>A0A5S9MMM9</accession>
<dbReference type="FunCoup" id="A0A5S9MMM9">
    <property type="interactions" value="173"/>
</dbReference>
<keyword evidence="3" id="KW-1185">Reference proteome</keyword>
<dbReference type="InParanoid" id="A0A5S9MMM9"/>
<feature type="signal peptide" evidence="1">
    <location>
        <begin position="1"/>
        <end position="19"/>
    </location>
</feature>
<protein>
    <submittedName>
        <fullName evidence="2">Lipoprotein</fullName>
    </submittedName>
</protein>
<dbReference type="Proteomes" id="UP000001940">
    <property type="component" value="Chromosome II"/>
</dbReference>
<evidence type="ECO:0000313" key="3">
    <source>
        <dbReference type="Proteomes" id="UP000001940"/>
    </source>
</evidence>
<keyword evidence="1" id="KW-0732">Signal</keyword>
<proteinExistence type="predicted"/>
<dbReference type="Pfam" id="PF02343">
    <property type="entry name" value="TRA-1_regulated"/>
    <property type="match status" value="1"/>
</dbReference>
<dbReference type="InterPro" id="IPR003326">
    <property type="entry name" value="TRA-1_regulated"/>
</dbReference>
<dbReference type="WormBase" id="F43C11.16">
    <property type="protein sequence ID" value="CE53789"/>
    <property type="gene ID" value="WBGene00305114"/>
</dbReference>
<evidence type="ECO:0000256" key="1">
    <source>
        <dbReference type="SAM" id="SignalP"/>
    </source>
</evidence>
<organism evidence="2 3">
    <name type="scientific">Caenorhabditis elegans</name>
    <dbReference type="NCBI Taxonomy" id="6239"/>
    <lineage>
        <taxon>Eukaryota</taxon>
        <taxon>Metazoa</taxon>
        <taxon>Ecdysozoa</taxon>
        <taxon>Nematoda</taxon>
        <taxon>Chromadorea</taxon>
        <taxon>Rhabditida</taxon>
        <taxon>Rhabditina</taxon>
        <taxon>Rhabditomorpha</taxon>
        <taxon>Rhabditoidea</taxon>
        <taxon>Rhabditidae</taxon>
        <taxon>Peloderinae</taxon>
        <taxon>Caenorhabditis</taxon>
    </lineage>
</organism>
<dbReference type="EMBL" id="BX284602">
    <property type="protein sequence ID" value="CAA0059161.1"/>
    <property type="molecule type" value="Genomic_DNA"/>
</dbReference>
<dbReference type="AlphaFoldDB" id="A0A5S9MMM9"/>
<feature type="chain" id="PRO_5024927386" evidence="1">
    <location>
        <begin position="20"/>
        <end position="184"/>
    </location>
</feature>
<name>A0A5S9MMM9_CAEEL</name>